<dbReference type="SUPFAM" id="SSF103473">
    <property type="entry name" value="MFS general substrate transporter"/>
    <property type="match status" value="1"/>
</dbReference>
<dbReference type="PANTHER" id="PTHR43791">
    <property type="entry name" value="PERMEASE-RELATED"/>
    <property type="match status" value="1"/>
</dbReference>
<dbReference type="CDD" id="cd17319">
    <property type="entry name" value="MFS_ExuT_GudP_like"/>
    <property type="match status" value="1"/>
</dbReference>
<feature type="transmembrane region" description="Helical" evidence="6">
    <location>
        <begin position="252"/>
        <end position="274"/>
    </location>
</feature>
<dbReference type="Gene3D" id="1.20.1250.20">
    <property type="entry name" value="MFS general substrate transporter like domains"/>
    <property type="match status" value="2"/>
</dbReference>
<evidence type="ECO:0000256" key="4">
    <source>
        <dbReference type="ARBA" id="ARBA00022989"/>
    </source>
</evidence>
<gene>
    <name evidence="8" type="ORF">PQR08_00645</name>
</gene>
<evidence type="ECO:0000313" key="9">
    <source>
        <dbReference type="Proteomes" id="UP001629462"/>
    </source>
</evidence>
<feature type="transmembrane region" description="Helical" evidence="6">
    <location>
        <begin position="185"/>
        <end position="207"/>
    </location>
</feature>
<dbReference type="RefSeq" id="WP_250486867.1">
    <property type="nucleotide sequence ID" value="NZ_JAQQDB010000001.1"/>
</dbReference>
<feature type="transmembrane region" description="Helical" evidence="6">
    <location>
        <begin position="59"/>
        <end position="76"/>
    </location>
</feature>
<keyword evidence="5 6" id="KW-0472">Membrane</keyword>
<evidence type="ECO:0000256" key="5">
    <source>
        <dbReference type="ARBA" id="ARBA00023136"/>
    </source>
</evidence>
<accession>A0ABW9CBD7</accession>
<protein>
    <submittedName>
        <fullName evidence="8">MFS transporter</fullName>
    </submittedName>
</protein>
<dbReference type="PANTHER" id="PTHR43791:SF36">
    <property type="entry name" value="TRANSPORTER, PUTATIVE (AFU_ORTHOLOGUE AFUA_6G08340)-RELATED"/>
    <property type="match status" value="1"/>
</dbReference>
<keyword evidence="3 6" id="KW-0812">Transmembrane</keyword>
<evidence type="ECO:0000256" key="6">
    <source>
        <dbReference type="SAM" id="Phobius"/>
    </source>
</evidence>
<keyword evidence="4 6" id="KW-1133">Transmembrane helix</keyword>
<dbReference type="InterPro" id="IPR011701">
    <property type="entry name" value="MFS"/>
</dbReference>
<sequence>MSSTLSPKYEPDGVKRRAYRKIWWHIIPLLFVCYGVAFIDRINIGFTKLQMSEALHINATWYGIAAGAFFITYALCEIPSNLFLAKWGARKTFVRIMFLWGLATAATAFISSVGHLITLRLLVGAFEAGFLPGIVLYLTYWFPAAMRARVTAVIFVANAAAGAIAAPITGWILSGLNGFLGLAGWKWVFIVEGLPACVLGVITFIVLRDRPDDAEWLSDEEKAAVKSDLASEVSVQADHSAGLVRQILANPLNYLVAFLFFTAICSNYLLFFWLPTIVKESGVASMVNIGLLTAIPLGMGFVGAVVLSWSSDKLKERRWHLALCFCLISLGLIAAMSTQNLVLMLTAFAVTSFATGASGPLIWSIPPGYLSQKAAPVALAFISTLGNIGAFASPPLLGYIKTVTGSLYGGVIAIAVLSAIGALCIAFAFPERAVRVRDKHLDGLEQA</sequence>
<evidence type="ECO:0000256" key="3">
    <source>
        <dbReference type="ARBA" id="ARBA00022692"/>
    </source>
</evidence>
<name>A0ABW9CBD7_9BURK</name>
<proteinExistence type="predicted"/>
<evidence type="ECO:0000256" key="1">
    <source>
        <dbReference type="ARBA" id="ARBA00004141"/>
    </source>
</evidence>
<feature type="transmembrane region" description="Helical" evidence="6">
    <location>
        <begin position="21"/>
        <end position="39"/>
    </location>
</feature>
<reference evidence="8 9" key="1">
    <citation type="journal article" date="2024" name="Chem. Sci.">
        <title>Discovery of megapolipeptins by genome mining of a Burkholderiales bacteria collection.</title>
        <authorList>
            <person name="Paulo B.S."/>
            <person name="Recchia M.J.J."/>
            <person name="Lee S."/>
            <person name="Fergusson C.H."/>
            <person name="Romanowski S.B."/>
            <person name="Hernandez A."/>
            <person name="Krull N."/>
            <person name="Liu D.Y."/>
            <person name="Cavanagh H."/>
            <person name="Bos A."/>
            <person name="Gray C.A."/>
            <person name="Murphy B.T."/>
            <person name="Linington R.G."/>
            <person name="Eustaquio A.S."/>
        </authorList>
    </citation>
    <scope>NUCLEOTIDE SEQUENCE [LARGE SCALE GENOMIC DNA]</scope>
    <source>
        <strain evidence="8 9">RL17-374-BIF-D</strain>
    </source>
</reference>
<dbReference type="InterPro" id="IPR036259">
    <property type="entry name" value="MFS_trans_sf"/>
</dbReference>
<evidence type="ECO:0000256" key="2">
    <source>
        <dbReference type="ARBA" id="ARBA00022448"/>
    </source>
</evidence>
<dbReference type="Proteomes" id="UP001629462">
    <property type="component" value="Unassembled WGS sequence"/>
</dbReference>
<feature type="transmembrane region" description="Helical" evidence="6">
    <location>
        <begin position="406"/>
        <end position="429"/>
    </location>
</feature>
<comment type="subcellular location">
    <subcellularLocation>
        <location evidence="1">Membrane</location>
        <topology evidence="1">Multi-pass membrane protein</topology>
    </subcellularLocation>
</comment>
<feature type="transmembrane region" description="Helical" evidence="6">
    <location>
        <begin position="286"/>
        <end position="307"/>
    </location>
</feature>
<keyword evidence="9" id="KW-1185">Reference proteome</keyword>
<feature type="transmembrane region" description="Helical" evidence="6">
    <location>
        <begin position="97"/>
        <end position="117"/>
    </location>
</feature>
<dbReference type="Pfam" id="PF07690">
    <property type="entry name" value="MFS_1"/>
    <property type="match status" value="1"/>
</dbReference>
<dbReference type="PROSITE" id="PS50850">
    <property type="entry name" value="MFS"/>
    <property type="match status" value="1"/>
</dbReference>
<evidence type="ECO:0000313" key="8">
    <source>
        <dbReference type="EMBL" id="MFM0515908.1"/>
    </source>
</evidence>
<comment type="caution">
    <text evidence="8">The sequence shown here is derived from an EMBL/GenBank/DDBJ whole genome shotgun (WGS) entry which is preliminary data.</text>
</comment>
<feature type="transmembrane region" description="Helical" evidence="6">
    <location>
        <begin position="150"/>
        <end position="173"/>
    </location>
</feature>
<keyword evidence="2" id="KW-0813">Transport</keyword>
<organism evidence="8 9">
    <name type="scientific">Caballeronia jiangsuensis</name>
    <dbReference type="NCBI Taxonomy" id="1458357"/>
    <lineage>
        <taxon>Bacteria</taxon>
        <taxon>Pseudomonadati</taxon>
        <taxon>Pseudomonadota</taxon>
        <taxon>Betaproteobacteria</taxon>
        <taxon>Burkholderiales</taxon>
        <taxon>Burkholderiaceae</taxon>
        <taxon>Caballeronia</taxon>
    </lineage>
</organism>
<evidence type="ECO:0000259" key="7">
    <source>
        <dbReference type="PROSITE" id="PS50850"/>
    </source>
</evidence>
<dbReference type="InterPro" id="IPR020846">
    <property type="entry name" value="MFS_dom"/>
</dbReference>
<feature type="transmembrane region" description="Helical" evidence="6">
    <location>
        <begin position="342"/>
        <end position="365"/>
    </location>
</feature>
<feature type="transmembrane region" description="Helical" evidence="6">
    <location>
        <begin position="123"/>
        <end position="143"/>
    </location>
</feature>
<feature type="transmembrane region" description="Helical" evidence="6">
    <location>
        <begin position="319"/>
        <end position="336"/>
    </location>
</feature>
<dbReference type="EMBL" id="JAQQDB010000001">
    <property type="protein sequence ID" value="MFM0515908.1"/>
    <property type="molecule type" value="Genomic_DNA"/>
</dbReference>
<feature type="domain" description="Major facilitator superfamily (MFS) profile" evidence="7">
    <location>
        <begin position="26"/>
        <end position="433"/>
    </location>
</feature>
<feature type="transmembrane region" description="Helical" evidence="6">
    <location>
        <begin position="377"/>
        <end position="400"/>
    </location>
</feature>